<keyword evidence="7" id="KW-1185">Reference proteome</keyword>
<evidence type="ECO:0000313" key="6">
    <source>
        <dbReference type="EMBL" id="GAB1584339.1"/>
    </source>
</evidence>
<dbReference type="InterPro" id="IPR000914">
    <property type="entry name" value="SBP_5_dom"/>
</dbReference>
<dbReference type="RefSeq" id="WP_407866758.1">
    <property type="nucleotide sequence ID" value="NZ_BAAFZP010000002.1"/>
</dbReference>
<dbReference type="PROSITE" id="PS01040">
    <property type="entry name" value="SBP_BACTERIAL_5"/>
    <property type="match status" value="1"/>
</dbReference>
<evidence type="ECO:0000313" key="7">
    <source>
        <dbReference type="Proteomes" id="UP001628091"/>
    </source>
</evidence>
<accession>A0ABQ0H5Z5</accession>
<organism evidence="6 7">
    <name type="scientific">Phyllobacterium phragmitis</name>
    <dbReference type="NCBI Taxonomy" id="2670329"/>
    <lineage>
        <taxon>Bacteria</taxon>
        <taxon>Pseudomonadati</taxon>
        <taxon>Pseudomonadota</taxon>
        <taxon>Alphaproteobacteria</taxon>
        <taxon>Hyphomicrobiales</taxon>
        <taxon>Phyllobacteriaceae</taxon>
        <taxon>Phyllobacterium</taxon>
    </lineage>
</organism>
<evidence type="ECO:0000256" key="2">
    <source>
        <dbReference type="ARBA" id="ARBA00005695"/>
    </source>
</evidence>
<dbReference type="InterPro" id="IPR039424">
    <property type="entry name" value="SBP_5"/>
</dbReference>
<dbReference type="InterPro" id="IPR023765">
    <property type="entry name" value="SBP_5_CS"/>
</dbReference>
<name>A0ABQ0H5Z5_9HYPH</name>
<evidence type="ECO:0000256" key="4">
    <source>
        <dbReference type="SAM" id="SignalP"/>
    </source>
</evidence>
<dbReference type="SUPFAM" id="SSF53850">
    <property type="entry name" value="Periplasmic binding protein-like II"/>
    <property type="match status" value="1"/>
</dbReference>
<gene>
    <name evidence="6" type="ORF">PPNSA23_42820</name>
</gene>
<comment type="similarity">
    <text evidence="2">Belongs to the bacterial solute-binding protein 5 family.</text>
</comment>
<sequence>MNNALYWITLAALAGTSSLALAQEKTDGILTVATIGEPPTLDAMQTPTDIVLMIDQHIFETLFTYDAEWKSVPLLAAAQPTISEDGLTYRIPLREGVKFHDGSDFDAKDVVASLKRWMAVNSKGKQVAEIVESLAEDGDHAVIIKLKSRYAPLLATLSQASIILPSEKIADTLTEFVGTGPYALKERKPDQYTQLVRFEDYKSPEGEPSNYAGKRVAIAKEIRFVPVPDANTRVEGLISGQFDFADSLPVSAFERVEASGDAKPVIYENAGWASLNMNMKEGVLTKKALRQAVQAALNPNDMMLAAFSDERFFSVDGSIFPKGFFWHTEAGVARYGEGDPETAAKLMAEAGYDGTPIRLMTSRQYEFHYKIGEVAKAYLEAAGFKVDLQVVDWATLTTRRADPKQWDIFITHSNFPGDPTTINTITDTYPGWYVSDQKAKAVAAYMEATSDEAKFKAWEGIQTVIYDDAPLFKAGNFNALTGVAASISDYTPTYWPHFWNVTPKK</sequence>
<keyword evidence="3 4" id="KW-0732">Signal</keyword>
<dbReference type="PANTHER" id="PTHR30290">
    <property type="entry name" value="PERIPLASMIC BINDING COMPONENT OF ABC TRANSPORTER"/>
    <property type="match status" value="1"/>
</dbReference>
<dbReference type="Proteomes" id="UP001628091">
    <property type="component" value="Unassembled WGS sequence"/>
</dbReference>
<comment type="caution">
    <text evidence="6">The sequence shown here is derived from an EMBL/GenBank/DDBJ whole genome shotgun (WGS) entry which is preliminary data.</text>
</comment>
<dbReference type="PANTHER" id="PTHR30290:SF38">
    <property type="entry name" value="D,D-DIPEPTIDE-BINDING PERIPLASMIC PROTEIN DDPA-RELATED"/>
    <property type="match status" value="1"/>
</dbReference>
<reference evidence="6 7" key="1">
    <citation type="submission" date="2024-10" db="EMBL/GenBank/DDBJ databases">
        <title>Isolation, draft genome sequencing and identification of Phyllobacterium sp. NSA23, isolated from leaf soil.</title>
        <authorList>
            <person name="Akita H."/>
        </authorList>
    </citation>
    <scope>NUCLEOTIDE SEQUENCE [LARGE SCALE GENOMIC DNA]</scope>
    <source>
        <strain evidence="6 7">NSA23</strain>
    </source>
</reference>
<dbReference type="CDD" id="cd08502">
    <property type="entry name" value="PBP2_NikA_DppA_OppA_like_16"/>
    <property type="match status" value="1"/>
</dbReference>
<evidence type="ECO:0000256" key="3">
    <source>
        <dbReference type="ARBA" id="ARBA00022729"/>
    </source>
</evidence>
<dbReference type="EMBL" id="BAAFZP010000002">
    <property type="protein sequence ID" value="GAB1584339.1"/>
    <property type="molecule type" value="Genomic_DNA"/>
</dbReference>
<dbReference type="Gene3D" id="3.40.190.10">
    <property type="entry name" value="Periplasmic binding protein-like II"/>
    <property type="match status" value="1"/>
</dbReference>
<dbReference type="Pfam" id="PF00496">
    <property type="entry name" value="SBP_bac_5"/>
    <property type="match status" value="1"/>
</dbReference>
<feature type="domain" description="Solute-binding protein family 5" evidence="5">
    <location>
        <begin position="72"/>
        <end position="414"/>
    </location>
</feature>
<dbReference type="InterPro" id="IPR030678">
    <property type="entry name" value="Peptide/Ni-bd"/>
</dbReference>
<comment type="subcellular location">
    <subcellularLocation>
        <location evidence="1">Periplasm</location>
    </subcellularLocation>
</comment>
<protein>
    <submittedName>
        <fullName evidence="6">ABC transporter substrate-binding protein</fullName>
    </submittedName>
</protein>
<evidence type="ECO:0000259" key="5">
    <source>
        <dbReference type="Pfam" id="PF00496"/>
    </source>
</evidence>
<dbReference type="Gene3D" id="3.10.105.10">
    <property type="entry name" value="Dipeptide-binding Protein, Domain 3"/>
    <property type="match status" value="1"/>
</dbReference>
<evidence type="ECO:0000256" key="1">
    <source>
        <dbReference type="ARBA" id="ARBA00004418"/>
    </source>
</evidence>
<feature type="chain" id="PRO_5047087606" evidence="4">
    <location>
        <begin position="23"/>
        <end position="505"/>
    </location>
</feature>
<proteinExistence type="inferred from homology"/>
<dbReference type="PIRSF" id="PIRSF002741">
    <property type="entry name" value="MppA"/>
    <property type="match status" value="1"/>
</dbReference>
<feature type="signal peptide" evidence="4">
    <location>
        <begin position="1"/>
        <end position="22"/>
    </location>
</feature>